<evidence type="ECO:0000256" key="1">
    <source>
        <dbReference type="ARBA" id="ARBA00022741"/>
    </source>
</evidence>
<keyword evidence="2 4" id="KW-0067">ATP-binding</keyword>
<comment type="caution">
    <text evidence="4">The sequence shown here is derived from an EMBL/GenBank/DDBJ whole genome shotgun (WGS) entry which is preliminary data.</text>
</comment>
<sequence>MGSEPGGPILAAPVLQCIDLRLTLPDGRPLFQGLCLDILPGQYLQIVGPSGCGKTTLLRMLAAFERPEAGTILWNGTPLEDVPGPVLRSSVIYVAQTPGMVAGTVHTNLLVPFGFRSHRNRPQPSPQEIRHLLDRMGMKDVALDRSVQDLSAGQRHRLAVLRALLLHPQVLLLDEPMSALDRESQASVESMLEAVRVQEATSIVLVSHQEPVRKRPDAVLRMHLGRLVPEGGHENGPGSS</sequence>
<dbReference type="EMBL" id="DSTK01000013">
    <property type="protein sequence ID" value="HFK96647.1"/>
    <property type="molecule type" value="Genomic_DNA"/>
</dbReference>
<dbReference type="PANTHER" id="PTHR43119">
    <property type="entry name" value="ABC TRANSPORT PROTEIN ATP-BINDING COMPONENT-RELATED"/>
    <property type="match status" value="1"/>
</dbReference>
<evidence type="ECO:0000259" key="3">
    <source>
        <dbReference type="PROSITE" id="PS50893"/>
    </source>
</evidence>
<feature type="domain" description="ABC transporter" evidence="3">
    <location>
        <begin position="15"/>
        <end position="240"/>
    </location>
</feature>
<dbReference type="InterPro" id="IPR003439">
    <property type="entry name" value="ABC_transporter-like_ATP-bd"/>
</dbReference>
<dbReference type="GO" id="GO:0016887">
    <property type="term" value="F:ATP hydrolysis activity"/>
    <property type="evidence" value="ECO:0007669"/>
    <property type="project" value="InterPro"/>
</dbReference>
<dbReference type="AlphaFoldDB" id="A0A831ZX58"/>
<name>A0A831ZX58_9BACT</name>
<accession>A0A831ZX58</accession>
<dbReference type="PROSITE" id="PS50893">
    <property type="entry name" value="ABC_TRANSPORTER_2"/>
    <property type="match status" value="1"/>
</dbReference>
<dbReference type="PANTHER" id="PTHR43119:SF1">
    <property type="entry name" value="ABC TRANSPORTER DOMAIN-CONTAINING PROTEIN"/>
    <property type="match status" value="1"/>
</dbReference>
<keyword evidence="1" id="KW-0547">Nucleotide-binding</keyword>
<gene>
    <name evidence="4" type="ORF">ENS06_04905</name>
</gene>
<dbReference type="Pfam" id="PF00005">
    <property type="entry name" value="ABC_tran"/>
    <property type="match status" value="1"/>
</dbReference>
<evidence type="ECO:0000313" key="4">
    <source>
        <dbReference type="EMBL" id="HFK96647.1"/>
    </source>
</evidence>
<proteinExistence type="predicted"/>
<dbReference type="InterPro" id="IPR027417">
    <property type="entry name" value="P-loop_NTPase"/>
</dbReference>
<dbReference type="SMART" id="SM00382">
    <property type="entry name" value="AAA"/>
    <property type="match status" value="1"/>
</dbReference>
<evidence type="ECO:0000256" key="2">
    <source>
        <dbReference type="ARBA" id="ARBA00022840"/>
    </source>
</evidence>
<dbReference type="GO" id="GO:0005524">
    <property type="term" value="F:ATP binding"/>
    <property type="evidence" value="ECO:0007669"/>
    <property type="project" value="UniProtKB-KW"/>
</dbReference>
<protein>
    <submittedName>
        <fullName evidence="4">ATP-binding cassette domain-containing protein</fullName>
    </submittedName>
</protein>
<dbReference type="SUPFAM" id="SSF52540">
    <property type="entry name" value="P-loop containing nucleoside triphosphate hydrolases"/>
    <property type="match status" value="1"/>
</dbReference>
<reference evidence="4" key="1">
    <citation type="journal article" date="2020" name="mSystems">
        <title>Genome- and Community-Level Interaction Insights into Carbon Utilization and Element Cycling Functions of Hydrothermarchaeota in Hydrothermal Sediment.</title>
        <authorList>
            <person name="Zhou Z."/>
            <person name="Liu Y."/>
            <person name="Xu W."/>
            <person name="Pan J."/>
            <person name="Luo Z.H."/>
            <person name="Li M."/>
        </authorList>
    </citation>
    <scope>NUCLEOTIDE SEQUENCE [LARGE SCALE GENOMIC DNA]</scope>
    <source>
        <strain evidence="4">SpSt-456</strain>
    </source>
</reference>
<dbReference type="InterPro" id="IPR003593">
    <property type="entry name" value="AAA+_ATPase"/>
</dbReference>
<dbReference type="Gene3D" id="3.40.50.300">
    <property type="entry name" value="P-loop containing nucleotide triphosphate hydrolases"/>
    <property type="match status" value="1"/>
</dbReference>
<organism evidence="4">
    <name type="scientific">Desulfacinum infernum</name>
    <dbReference type="NCBI Taxonomy" id="35837"/>
    <lineage>
        <taxon>Bacteria</taxon>
        <taxon>Pseudomonadati</taxon>
        <taxon>Thermodesulfobacteriota</taxon>
        <taxon>Syntrophobacteria</taxon>
        <taxon>Syntrophobacterales</taxon>
        <taxon>Syntrophobacteraceae</taxon>
        <taxon>Desulfacinum</taxon>
    </lineage>
</organism>